<dbReference type="AlphaFoldDB" id="A0A979G5U4"/>
<dbReference type="PROSITE" id="PS52016">
    <property type="entry name" value="TONB_DEPENDENT_REC_3"/>
    <property type="match status" value="1"/>
</dbReference>
<dbReference type="InterPro" id="IPR039426">
    <property type="entry name" value="TonB-dep_rcpt-like"/>
</dbReference>
<protein>
    <submittedName>
        <fullName evidence="9">TonB-dependent receptor plug</fullName>
    </submittedName>
</protein>
<dbReference type="RefSeq" id="WP_012791443.1">
    <property type="nucleotide sequence ID" value="NC_013132.1"/>
</dbReference>
<evidence type="ECO:0000256" key="6">
    <source>
        <dbReference type="ARBA" id="ARBA00023237"/>
    </source>
</evidence>
<evidence type="ECO:0000256" key="5">
    <source>
        <dbReference type="ARBA" id="ARBA00023136"/>
    </source>
</evidence>
<dbReference type="InterPro" id="IPR023997">
    <property type="entry name" value="TonB-dep_OMP_SusC/RagA_CS"/>
</dbReference>
<gene>
    <name evidence="9" type="ordered locus">Cpin_3808</name>
</gene>
<keyword evidence="2 7" id="KW-0813">Transport</keyword>
<name>A0A979G5U4_CHIPD</name>
<accession>A0A979G5U4</accession>
<comment type="subcellular location">
    <subcellularLocation>
        <location evidence="1 7">Cell outer membrane</location>
        <topology evidence="1 7">Multi-pass membrane protein</topology>
    </subcellularLocation>
</comment>
<dbReference type="InterPro" id="IPR008969">
    <property type="entry name" value="CarboxyPept-like_regulatory"/>
</dbReference>
<dbReference type="Gene3D" id="2.60.40.1120">
    <property type="entry name" value="Carboxypeptidase-like, regulatory domain"/>
    <property type="match status" value="1"/>
</dbReference>
<keyword evidence="9" id="KW-0675">Receptor</keyword>
<proteinExistence type="inferred from homology"/>
<dbReference type="OrthoDB" id="9768177at2"/>
<keyword evidence="6 7" id="KW-0998">Cell outer membrane</keyword>
<dbReference type="Proteomes" id="UP000002215">
    <property type="component" value="Chromosome"/>
</dbReference>
<dbReference type="InterPro" id="IPR023996">
    <property type="entry name" value="TonB-dep_OMP_SusC/RagA"/>
</dbReference>
<reference evidence="9 10" key="2">
    <citation type="journal article" date="2010" name="Stand. Genomic Sci.">
        <title>Complete genome sequence of Chitinophaga pinensis type strain (UQM 2034).</title>
        <authorList>
            <person name="Glavina Del Rio T."/>
            <person name="Abt B."/>
            <person name="Spring S."/>
            <person name="Lapidus A."/>
            <person name="Nolan M."/>
            <person name="Tice H."/>
            <person name="Copeland A."/>
            <person name="Cheng J.F."/>
            <person name="Chen F."/>
            <person name="Bruce D."/>
            <person name="Goodwin L."/>
            <person name="Pitluck S."/>
            <person name="Ivanova N."/>
            <person name="Mavromatis K."/>
            <person name="Mikhailova N."/>
            <person name="Pati A."/>
            <person name="Chen A."/>
            <person name="Palaniappan K."/>
            <person name="Land M."/>
            <person name="Hauser L."/>
            <person name="Chang Y.J."/>
            <person name="Jeffries C.D."/>
            <person name="Chain P."/>
            <person name="Saunders E."/>
            <person name="Detter J.C."/>
            <person name="Brettin T."/>
            <person name="Rohde M."/>
            <person name="Goker M."/>
            <person name="Bristow J."/>
            <person name="Eisen J.A."/>
            <person name="Markowitz V."/>
            <person name="Hugenholtz P."/>
            <person name="Kyrpides N.C."/>
            <person name="Klenk H.P."/>
            <person name="Lucas S."/>
        </authorList>
    </citation>
    <scope>NUCLEOTIDE SEQUENCE [LARGE SCALE GENOMIC DNA]</scope>
    <source>
        <strain evidence="10">ATCC 43595 / DSM 2588 / LMG 13176 / NBRC 15968 / NCIMB 11800 / UQM 2034</strain>
    </source>
</reference>
<dbReference type="SUPFAM" id="SSF56935">
    <property type="entry name" value="Porins"/>
    <property type="match status" value="1"/>
</dbReference>
<dbReference type="SUPFAM" id="SSF49464">
    <property type="entry name" value="Carboxypeptidase regulatory domain-like"/>
    <property type="match status" value="1"/>
</dbReference>
<feature type="domain" description="TonB-dependent receptor plug" evidence="8">
    <location>
        <begin position="238"/>
        <end position="365"/>
    </location>
</feature>
<evidence type="ECO:0000256" key="7">
    <source>
        <dbReference type="PROSITE-ProRule" id="PRU01360"/>
    </source>
</evidence>
<dbReference type="Pfam" id="PF07715">
    <property type="entry name" value="Plug"/>
    <property type="match status" value="1"/>
</dbReference>
<sequence>MKEFYVRHMRLQEKYASILYLLLLFSSLLLTEGVRAQHSSMLDGKFVSVTIRRQPLSAILDTLQAKTGVLLNSSLNGEEIYSIDVNNKSLRFTLEKLFRKKQVKVQELVNLNMVKIQPRETADKMDKNADTGKSLSPDVPVNVLHYRITGQVIDEDGLPLPGASIQVKGKKEGAGSDTAGNFTFLSTAAKPHVMVTFMGYEGQERQLQTGQKEVIILRQADNSLDGVTVVGYMDNSNRYSSGSVSKVTAKDIEGSVTGNPLLSIQGRIPGMVITQSSGVTGAAIKVNLRGINSLFNGSDPLYIVNGTQLPGYGEQINQLPSIASQNEDGGISPFTIFGLYDIESMYILKDAVATAAYGSRGANGVVIINTKKGEKGKLKVTVDYMYGLNSVSRKLSLLNTQQYISMRKEAFRNDTIDPNSMPGTPGYAPDLTLWDTTRYTDWQKMLRGRLAGMNDLNISISGGTKYTRLLLSTGIYREGTVYSKDMSYLRSTINLAADHQSKDGRFKLGVYANYSVDNNQLFSPTSSGETLAPNAPKPYDAHHNLVWQEGGESFANPMAERLKRYSMVKNNLIVNVTPSYEILPDLRLKANIGLTGVNVYENSLLPIASQNPYTDSTVTGSASFATGKYKSLMFDPVLEFKKHLKQGDFTLLSGYSFQHATSDISSVTGYGYTDDVYLRFLDRAPLKNNNFTPESSQYRYGAFFTQFNYKYNQTYILDMTFRRDGSSKFSPERRFGNFWATGVAWIFSKEKFFQPLNSFVRYGKLRSSIGVTGNDKIENYKYLDTWSPVSGGPYQGTSGLRPDALYNPAYSWETCRKIEFGLDLEFTPVDMYMSLVYFTNRSSNQLVRYNLPSQTGFSDILKNIDAAIRNSGWEFTFDATIVKSGDFKLFTGVNLTVPRSRLLRFEKLSTSAYYGSYVIGKSVKVLNKLHVDGVDPATGLFIIQDRDGANGYTVNDYQVIGHLDPYWFGGFRLGVSWKAFELNLLGDFRKQMAPNYLYATYIRNALPGAAVNQATEVLDRWSQYGDNAIYPRFSTMSGGDVYSDRTRIINSDKAYSDATFMKLRNVYIYYTLPARLFSKLKLENIRIYCKAQHLFTITRYKAGDPETASPFALPPLRTVAMGVRASF</sequence>
<dbReference type="NCBIfam" id="TIGR04056">
    <property type="entry name" value="OMP_RagA_SusC"/>
    <property type="match status" value="1"/>
</dbReference>
<dbReference type="Gene3D" id="2.40.170.20">
    <property type="entry name" value="TonB-dependent receptor, beta-barrel domain"/>
    <property type="match status" value="1"/>
</dbReference>
<keyword evidence="3 7" id="KW-1134">Transmembrane beta strand</keyword>
<reference evidence="10" key="1">
    <citation type="submission" date="2009-08" db="EMBL/GenBank/DDBJ databases">
        <title>The complete genome of Chitinophaga pinensis DSM 2588.</title>
        <authorList>
            <consortium name="US DOE Joint Genome Institute (JGI-PGF)"/>
            <person name="Lucas S."/>
            <person name="Copeland A."/>
            <person name="Lapidus A."/>
            <person name="Glavina del Rio T."/>
            <person name="Dalin E."/>
            <person name="Tice H."/>
            <person name="Bruce D."/>
            <person name="Goodwin L."/>
            <person name="Pitluck S."/>
            <person name="Kyrpides N."/>
            <person name="Mavromatis K."/>
            <person name="Ivanova N."/>
            <person name="Mikhailova N."/>
            <person name="Sims D."/>
            <person name="Meinche L."/>
            <person name="Brettin T."/>
            <person name="Detter J.C."/>
            <person name="Han C."/>
            <person name="Larimer F."/>
            <person name="Land M."/>
            <person name="Hauser L."/>
            <person name="Markowitz V."/>
            <person name="Cheng J.-F."/>
            <person name="Hugenholtz P."/>
            <person name="Woyke T."/>
            <person name="Wu D."/>
            <person name="Spring S."/>
            <person name="Klenk H.-P."/>
            <person name="Eisen J.A."/>
        </authorList>
    </citation>
    <scope>NUCLEOTIDE SEQUENCE [LARGE SCALE GENOMIC DNA]</scope>
    <source>
        <strain evidence="10">ATCC 43595 / DSM 2588 / LMG 13176 / NBRC 15968 / NCIMB 11800 / UQM 2034</strain>
    </source>
</reference>
<evidence type="ECO:0000256" key="4">
    <source>
        <dbReference type="ARBA" id="ARBA00022692"/>
    </source>
</evidence>
<evidence type="ECO:0000259" key="8">
    <source>
        <dbReference type="Pfam" id="PF07715"/>
    </source>
</evidence>
<evidence type="ECO:0000256" key="3">
    <source>
        <dbReference type="ARBA" id="ARBA00022452"/>
    </source>
</evidence>
<keyword evidence="4 7" id="KW-0812">Transmembrane</keyword>
<dbReference type="EMBL" id="CP001699">
    <property type="protein sequence ID" value="ACU61270.1"/>
    <property type="molecule type" value="Genomic_DNA"/>
</dbReference>
<organism evidence="9 10">
    <name type="scientific">Chitinophaga pinensis (strain ATCC 43595 / DSM 2588 / LMG 13176 / NBRC 15968 / NCIMB 11800 / UQM 2034)</name>
    <dbReference type="NCBI Taxonomy" id="485918"/>
    <lineage>
        <taxon>Bacteria</taxon>
        <taxon>Pseudomonadati</taxon>
        <taxon>Bacteroidota</taxon>
        <taxon>Chitinophagia</taxon>
        <taxon>Chitinophagales</taxon>
        <taxon>Chitinophagaceae</taxon>
        <taxon>Chitinophaga</taxon>
    </lineage>
</organism>
<evidence type="ECO:0000256" key="2">
    <source>
        <dbReference type="ARBA" id="ARBA00022448"/>
    </source>
</evidence>
<dbReference type="InterPro" id="IPR037066">
    <property type="entry name" value="Plug_dom_sf"/>
</dbReference>
<comment type="similarity">
    <text evidence="7">Belongs to the TonB-dependent receptor family.</text>
</comment>
<evidence type="ECO:0000313" key="10">
    <source>
        <dbReference type="Proteomes" id="UP000002215"/>
    </source>
</evidence>
<dbReference type="KEGG" id="cpi:Cpin_3808"/>
<evidence type="ECO:0000313" key="9">
    <source>
        <dbReference type="EMBL" id="ACU61270.1"/>
    </source>
</evidence>
<dbReference type="NCBIfam" id="TIGR04057">
    <property type="entry name" value="SusC_RagA_signa"/>
    <property type="match status" value="1"/>
</dbReference>
<dbReference type="Gene3D" id="2.170.130.10">
    <property type="entry name" value="TonB-dependent receptor, plug domain"/>
    <property type="match status" value="1"/>
</dbReference>
<dbReference type="Pfam" id="PF13715">
    <property type="entry name" value="CarbopepD_reg_2"/>
    <property type="match status" value="1"/>
</dbReference>
<dbReference type="InterPro" id="IPR012910">
    <property type="entry name" value="Plug_dom"/>
</dbReference>
<dbReference type="InterPro" id="IPR036942">
    <property type="entry name" value="Beta-barrel_TonB_sf"/>
</dbReference>
<keyword evidence="5 7" id="KW-0472">Membrane</keyword>
<evidence type="ECO:0000256" key="1">
    <source>
        <dbReference type="ARBA" id="ARBA00004571"/>
    </source>
</evidence>
<dbReference type="GO" id="GO:0009279">
    <property type="term" value="C:cell outer membrane"/>
    <property type="evidence" value="ECO:0007669"/>
    <property type="project" value="UniProtKB-SubCell"/>
</dbReference>